<dbReference type="STRING" id="52560.SAMN04488082_11340"/>
<sequence>MKTNNSSLHLSIGLFVIVGLACTAYLAMTLANTTFFAGDSYEVTAKFTAVNGLRAGSNVEISGVSVGKVSSISLDQTLYQAVITMNIDNSVGIPVDSTAAIKTSGLIGDKYVSIIPGADDSLLKDKEILMDTQAALDIEEMISKYVFGSVDK</sequence>
<dbReference type="Proteomes" id="UP000198635">
    <property type="component" value="Unassembled WGS sequence"/>
</dbReference>
<dbReference type="InterPro" id="IPR052336">
    <property type="entry name" value="MlaD_Phospholipid_Transporter"/>
</dbReference>
<dbReference type="InterPro" id="IPR030970">
    <property type="entry name" value="ABC_MlaD"/>
</dbReference>
<accession>A0A1I3WI39</accession>
<dbReference type="OrthoDB" id="9788420at2"/>
<dbReference type="NCBIfam" id="TIGR04430">
    <property type="entry name" value="OM_asym_MlaD"/>
    <property type="match status" value="1"/>
</dbReference>
<dbReference type="PANTHER" id="PTHR33371:SF4">
    <property type="entry name" value="INTERMEMBRANE PHOSPHOLIPID TRANSPORT SYSTEM BINDING PROTEIN MLAD"/>
    <property type="match status" value="1"/>
</dbReference>
<dbReference type="InterPro" id="IPR003399">
    <property type="entry name" value="Mce/MlaD"/>
</dbReference>
<evidence type="ECO:0000313" key="4">
    <source>
        <dbReference type="Proteomes" id="UP000198635"/>
    </source>
</evidence>
<dbReference type="RefSeq" id="WP_092376175.1">
    <property type="nucleotide sequence ID" value="NZ_FORX01000013.1"/>
</dbReference>
<name>A0A1I3WI39_9BACT</name>
<reference evidence="4" key="1">
    <citation type="submission" date="2016-10" db="EMBL/GenBank/DDBJ databases">
        <authorList>
            <person name="Varghese N."/>
            <person name="Submissions S."/>
        </authorList>
    </citation>
    <scope>NUCLEOTIDE SEQUENCE [LARGE SCALE GENOMIC DNA]</scope>
    <source>
        <strain evidence="4">DSM 5918</strain>
    </source>
</reference>
<dbReference type="AlphaFoldDB" id="A0A1I3WI39"/>
<gene>
    <name evidence="3" type="ORF">SAMN04488082_11340</name>
</gene>
<protein>
    <submittedName>
        <fullName evidence="3">Phospholipid/cholesterol/gamma-HCH transport system substrate-binding protein</fullName>
    </submittedName>
</protein>
<feature type="transmembrane region" description="Helical" evidence="1">
    <location>
        <begin position="12"/>
        <end position="31"/>
    </location>
</feature>
<dbReference type="PANTHER" id="PTHR33371">
    <property type="entry name" value="INTERMEMBRANE PHOSPHOLIPID TRANSPORT SYSTEM BINDING PROTEIN MLAD-RELATED"/>
    <property type="match status" value="1"/>
</dbReference>
<feature type="domain" description="Mce/MlaD" evidence="2">
    <location>
        <begin position="40"/>
        <end position="117"/>
    </location>
</feature>
<dbReference type="Pfam" id="PF02470">
    <property type="entry name" value="MlaD"/>
    <property type="match status" value="1"/>
</dbReference>
<organism evidence="3 4">
    <name type="scientific">Desulfomicrobium apsheronum</name>
    <dbReference type="NCBI Taxonomy" id="52560"/>
    <lineage>
        <taxon>Bacteria</taxon>
        <taxon>Pseudomonadati</taxon>
        <taxon>Thermodesulfobacteriota</taxon>
        <taxon>Desulfovibrionia</taxon>
        <taxon>Desulfovibrionales</taxon>
        <taxon>Desulfomicrobiaceae</taxon>
        <taxon>Desulfomicrobium</taxon>
    </lineage>
</organism>
<proteinExistence type="predicted"/>
<keyword evidence="1" id="KW-0472">Membrane</keyword>
<dbReference type="GO" id="GO:0015914">
    <property type="term" value="P:phospholipid transport"/>
    <property type="evidence" value="ECO:0007669"/>
    <property type="project" value="InterPro"/>
</dbReference>
<dbReference type="PROSITE" id="PS51257">
    <property type="entry name" value="PROKAR_LIPOPROTEIN"/>
    <property type="match status" value="1"/>
</dbReference>
<evidence type="ECO:0000259" key="2">
    <source>
        <dbReference type="Pfam" id="PF02470"/>
    </source>
</evidence>
<evidence type="ECO:0000313" key="3">
    <source>
        <dbReference type="EMBL" id="SFK06833.1"/>
    </source>
</evidence>
<keyword evidence="1" id="KW-1133">Transmembrane helix</keyword>
<dbReference type="EMBL" id="FORX01000013">
    <property type="protein sequence ID" value="SFK06833.1"/>
    <property type="molecule type" value="Genomic_DNA"/>
</dbReference>
<evidence type="ECO:0000256" key="1">
    <source>
        <dbReference type="SAM" id="Phobius"/>
    </source>
</evidence>
<keyword evidence="4" id="KW-1185">Reference proteome</keyword>
<keyword evidence="1" id="KW-0812">Transmembrane</keyword>